<evidence type="ECO:0000256" key="2">
    <source>
        <dbReference type="ARBA" id="ARBA00008016"/>
    </source>
</evidence>
<dbReference type="RefSeq" id="WP_005937019.1">
    <property type="nucleotide sequence ID" value="NZ_NMTS02000102.1"/>
</dbReference>
<dbReference type="PANTHER" id="PTHR32182:SF0">
    <property type="entry name" value="DNA REPLICATION AND REPAIR PROTEIN RECF"/>
    <property type="match status" value="1"/>
</dbReference>
<dbReference type="SUPFAM" id="SSF52540">
    <property type="entry name" value="P-loop containing nucleoside triphosphate hydrolases"/>
    <property type="match status" value="1"/>
</dbReference>
<reference evidence="16 17" key="1">
    <citation type="journal article" date="2017" name="Front. Microbiol.">
        <title>New Insights into the Diversity of the Genus Faecalibacterium.</title>
        <authorList>
            <person name="Benevides L."/>
            <person name="Burman S."/>
            <person name="Martin R."/>
            <person name="Robert V."/>
            <person name="Thomas M."/>
            <person name="Miquel S."/>
            <person name="Chain F."/>
            <person name="Sokol H."/>
            <person name="Bermudez-Humaran L.G."/>
            <person name="Morrison M."/>
            <person name="Langella P."/>
            <person name="Azevedo V.A."/>
            <person name="Chatel J.M."/>
            <person name="Soares S."/>
        </authorList>
    </citation>
    <scope>NUCLEOTIDE SEQUENCE [LARGE SCALE GENOMIC DNA]</scope>
    <source>
        <strain evidence="17">CNCM I-4540</strain>
    </source>
</reference>
<name>A0A2A6ZT83_9FIRM</name>
<evidence type="ECO:0000256" key="3">
    <source>
        <dbReference type="ARBA" id="ARBA00020170"/>
    </source>
</evidence>
<accession>A0A2A6ZT83</accession>
<evidence type="ECO:0000256" key="12">
    <source>
        <dbReference type="HAMAP-Rule" id="MF_00365"/>
    </source>
</evidence>
<dbReference type="GO" id="GO:0006302">
    <property type="term" value="P:double-strand break repair"/>
    <property type="evidence" value="ECO:0007669"/>
    <property type="project" value="TreeGrafter"/>
</dbReference>
<evidence type="ECO:0000256" key="11">
    <source>
        <dbReference type="ARBA" id="ARBA00023236"/>
    </source>
</evidence>
<keyword evidence="6 12" id="KW-0547">Nucleotide-binding</keyword>
<evidence type="ECO:0000256" key="14">
    <source>
        <dbReference type="SAM" id="MobiDB-lite"/>
    </source>
</evidence>
<organism evidence="16 17">
    <name type="scientific">Faecalibacterium langellae</name>
    <dbReference type="NCBI Taxonomy" id="3435293"/>
    <lineage>
        <taxon>Bacteria</taxon>
        <taxon>Bacillati</taxon>
        <taxon>Bacillota</taxon>
        <taxon>Clostridia</taxon>
        <taxon>Eubacteriales</taxon>
        <taxon>Oscillospiraceae</taxon>
        <taxon>Faecalibacterium</taxon>
    </lineage>
</organism>
<protein>
    <recommendedName>
        <fullName evidence="3 12">DNA replication and repair protein RecF</fullName>
    </recommendedName>
</protein>
<evidence type="ECO:0000256" key="7">
    <source>
        <dbReference type="ARBA" id="ARBA00022763"/>
    </source>
</evidence>
<keyword evidence="9 12" id="KW-0238">DNA-binding</keyword>
<dbReference type="InterPro" id="IPR027417">
    <property type="entry name" value="P-loop_NTPase"/>
</dbReference>
<evidence type="ECO:0000256" key="6">
    <source>
        <dbReference type="ARBA" id="ARBA00022741"/>
    </source>
</evidence>
<evidence type="ECO:0000313" key="16">
    <source>
        <dbReference type="EMBL" id="PDX59074.1"/>
    </source>
</evidence>
<dbReference type="HAMAP" id="MF_00365">
    <property type="entry name" value="RecF"/>
    <property type="match status" value="1"/>
</dbReference>
<dbReference type="PROSITE" id="PS00617">
    <property type="entry name" value="RECF_1"/>
    <property type="match status" value="1"/>
</dbReference>
<dbReference type="PANTHER" id="PTHR32182">
    <property type="entry name" value="DNA REPLICATION AND REPAIR PROTEIN RECF"/>
    <property type="match status" value="1"/>
</dbReference>
<dbReference type="GO" id="GO:0005524">
    <property type="term" value="F:ATP binding"/>
    <property type="evidence" value="ECO:0007669"/>
    <property type="project" value="UniProtKB-UniRule"/>
</dbReference>
<dbReference type="GO" id="GO:0005737">
    <property type="term" value="C:cytoplasm"/>
    <property type="evidence" value="ECO:0007669"/>
    <property type="project" value="UniProtKB-SubCell"/>
</dbReference>
<dbReference type="EMBL" id="NMTQ01000020">
    <property type="protein sequence ID" value="PDX59074.1"/>
    <property type="molecule type" value="Genomic_DNA"/>
</dbReference>
<dbReference type="InterPro" id="IPR042174">
    <property type="entry name" value="RecF_2"/>
</dbReference>
<comment type="subcellular location">
    <subcellularLocation>
        <location evidence="1 12 13">Cytoplasm</location>
    </subcellularLocation>
</comment>
<keyword evidence="11 12" id="KW-0742">SOS response</keyword>
<feature type="domain" description="RecF/RecN/SMC N-terminal" evidence="15">
    <location>
        <begin position="4"/>
        <end position="359"/>
    </location>
</feature>
<keyword evidence="8 12" id="KW-0067">ATP-binding</keyword>
<dbReference type="Gene3D" id="1.20.1050.90">
    <property type="entry name" value="RecF/RecN/SMC, N-terminal domain"/>
    <property type="match status" value="1"/>
</dbReference>
<evidence type="ECO:0000256" key="9">
    <source>
        <dbReference type="ARBA" id="ARBA00023125"/>
    </source>
</evidence>
<dbReference type="AlphaFoldDB" id="A0A2A6ZT83"/>
<evidence type="ECO:0000313" key="17">
    <source>
        <dbReference type="Proteomes" id="UP000220752"/>
    </source>
</evidence>
<keyword evidence="17" id="KW-1185">Reference proteome</keyword>
<feature type="region of interest" description="Disordered" evidence="14">
    <location>
        <begin position="76"/>
        <end position="111"/>
    </location>
</feature>
<dbReference type="Pfam" id="PF02463">
    <property type="entry name" value="SMC_N"/>
    <property type="match status" value="1"/>
</dbReference>
<dbReference type="Proteomes" id="UP000220752">
    <property type="component" value="Unassembled WGS sequence"/>
</dbReference>
<sequence length="373" mass="40884">MRLLSLEVANYRNIAAAQLEPGRELTVICGNNGQGKTNLLEAIWLLTGGKSFRGGKDAELVRRGETFAVLEAVTQRTRQEDQEPDEPANVRITVGTPDAQRPGRYASVNGSPPKRAAGLAGSFPAVVFDPGHLSLVKGAPEGRRRFLDAALCQLYPGYLATYRRYVRALQQKNALLRHSAGGTERPWAEKCALLEVLNVELAAQGEAIQKRRREYLALLTPLACANYAELSHGAERMAVRYAAQFEPGGLSALLKQRQNEELRAGQSLCGIHREDVELLLDDQPAKVFASQGQQRSVVLSLKMAEAAAAARITGEHPVLLLDDVLSELDEGRKQYLLTRMKEKQTFVTSCDDTAFLKTDGEVYRMNGGVLSKA</sequence>
<keyword evidence="5 12" id="KW-0235">DNA replication</keyword>
<dbReference type="InterPro" id="IPR018078">
    <property type="entry name" value="DNA-binding_RecF_CS"/>
</dbReference>
<feature type="binding site" evidence="12">
    <location>
        <begin position="30"/>
        <end position="37"/>
    </location>
    <ligand>
        <name>ATP</name>
        <dbReference type="ChEBI" id="CHEBI:30616"/>
    </ligand>
</feature>
<dbReference type="InterPro" id="IPR001238">
    <property type="entry name" value="DNA-binding_RecF"/>
</dbReference>
<keyword evidence="4 12" id="KW-0963">Cytoplasm</keyword>
<comment type="caution">
    <text evidence="16">The sequence shown here is derived from an EMBL/GenBank/DDBJ whole genome shotgun (WGS) entry which is preliminary data.</text>
</comment>
<evidence type="ECO:0000256" key="1">
    <source>
        <dbReference type="ARBA" id="ARBA00004496"/>
    </source>
</evidence>
<dbReference type="InterPro" id="IPR003395">
    <property type="entry name" value="RecF/RecN/SMC_N"/>
</dbReference>
<gene>
    <name evidence="12" type="primary">recF</name>
    <name evidence="16" type="ORF">CGS46_03650</name>
</gene>
<evidence type="ECO:0000256" key="5">
    <source>
        <dbReference type="ARBA" id="ARBA00022705"/>
    </source>
</evidence>
<keyword evidence="7 12" id="KW-0227">DNA damage</keyword>
<comment type="function">
    <text evidence="12 13">The RecF protein is involved in DNA metabolism; it is required for DNA replication and normal SOS inducibility. RecF binds preferentially to single-stranded, linear DNA. It also seems to bind ATP.</text>
</comment>
<dbReference type="GO" id="GO:0009432">
    <property type="term" value="P:SOS response"/>
    <property type="evidence" value="ECO:0007669"/>
    <property type="project" value="UniProtKB-UniRule"/>
</dbReference>
<dbReference type="PROSITE" id="PS00618">
    <property type="entry name" value="RECF_2"/>
    <property type="match status" value="1"/>
</dbReference>
<comment type="similarity">
    <text evidence="2 12 13">Belongs to the RecF family.</text>
</comment>
<dbReference type="GO" id="GO:0006260">
    <property type="term" value="P:DNA replication"/>
    <property type="evidence" value="ECO:0007669"/>
    <property type="project" value="UniProtKB-UniRule"/>
</dbReference>
<evidence type="ECO:0000256" key="13">
    <source>
        <dbReference type="RuleBase" id="RU000578"/>
    </source>
</evidence>
<proteinExistence type="inferred from homology"/>
<dbReference type="GO" id="GO:0000731">
    <property type="term" value="P:DNA synthesis involved in DNA repair"/>
    <property type="evidence" value="ECO:0007669"/>
    <property type="project" value="TreeGrafter"/>
</dbReference>
<evidence type="ECO:0000256" key="8">
    <source>
        <dbReference type="ARBA" id="ARBA00022840"/>
    </source>
</evidence>
<keyword evidence="10 12" id="KW-0234">DNA repair</keyword>
<evidence type="ECO:0000259" key="15">
    <source>
        <dbReference type="Pfam" id="PF02463"/>
    </source>
</evidence>
<evidence type="ECO:0000256" key="4">
    <source>
        <dbReference type="ARBA" id="ARBA00022490"/>
    </source>
</evidence>
<evidence type="ECO:0000256" key="10">
    <source>
        <dbReference type="ARBA" id="ARBA00023204"/>
    </source>
</evidence>
<dbReference type="GO" id="GO:0003697">
    <property type="term" value="F:single-stranded DNA binding"/>
    <property type="evidence" value="ECO:0007669"/>
    <property type="project" value="UniProtKB-UniRule"/>
</dbReference>
<dbReference type="NCBIfam" id="TIGR00611">
    <property type="entry name" value="recf"/>
    <property type="match status" value="1"/>
</dbReference>
<dbReference type="Gene3D" id="3.40.50.300">
    <property type="entry name" value="P-loop containing nucleotide triphosphate hydrolases"/>
    <property type="match status" value="1"/>
</dbReference>